<name>A0A1R3IWZ4_9ROSI</name>
<evidence type="ECO:0000313" key="2">
    <source>
        <dbReference type="Proteomes" id="UP000187203"/>
    </source>
</evidence>
<dbReference type="Proteomes" id="UP000187203">
    <property type="component" value="Unassembled WGS sequence"/>
</dbReference>
<evidence type="ECO:0000313" key="1">
    <source>
        <dbReference type="EMBL" id="OMO87091.1"/>
    </source>
</evidence>
<reference evidence="2" key="1">
    <citation type="submission" date="2013-09" db="EMBL/GenBank/DDBJ databases">
        <title>Corchorus olitorius genome sequencing.</title>
        <authorList>
            <person name="Alam M."/>
            <person name="Haque M.S."/>
            <person name="Islam M.S."/>
            <person name="Emdad E.M."/>
            <person name="Islam M.M."/>
            <person name="Ahmed B."/>
            <person name="Halim A."/>
            <person name="Hossen Q.M.M."/>
            <person name="Hossain M.Z."/>
            <person name="Ahmed R."/>
            <person name="Khan M.M."/>
            <person name="Islam R."/>
            <person name="Rashid M.M."/>
            <person name="Khan S.A."/>
            <person name="Rahman M.S."/>
            <person name="Alam M."/>
            <person name="Yahiya A.S."/>
            <person name="Khan M.S."/>
            <person name="Azam M.S."/>
            <person name="Haque T."/>
            <person name="Lashkar M.Z.H."/>
            <person name="Akhand A.I."/>
            <person name="Morshed G."/>
            <person name="Roy S."/>
            <person name="Uddin K.S."/>
            <person name="Rabeya T."/>
            <person name="Hossain A.S."/>
            <person name="Chowdhury A."/>
            <person name="Snigdha A.R."/>
            <person name="Mortoza M.S."/>
            <person name="Matin S.A."/>
            <person name="Hoque S.M.E."/>
            <person name="Islam M.K."/>
            <person name="Roy D.K."/>
            <person name="Haider R."/>
            <person name="Moosa M.M."/>
            <person name="Elias S.M."/>
            <person name="Hasan A.M."/>
            <person name="Jahan S."/>
            <person name="Shafiuddin M."/>
            <person name="Mahmood N."/>
            <person name="Shommy N.S."/>
        </authorList>
    </citation>
    <scope>NUCLEOTIDE SEQUENCE [LARGE SCALE GENOMIC DNA]</scope>
    <source>
        <strain evidence="2">cv. O-4</strain>
    </source>
</reference>
<comment type="caution">
    <text evidence="1">The sequence shown here is derived from an EMBL/GenBank/DDBJ whole genome shotgun (WGS) entry which is preliminary data.</text>
</comment>
<accession>A0A1R3IWZ4</accession>
<keyword evidence="2" id="KW-1185">Reference proteome</keyword>
<sequence>MAVFAFCHAHAHLLYHTIQQSKNEHDELMPGAGIAAASSSR</sequence>
<protein>
    <submittedName>
        <fullName evidence="1">Uncharacterized protein</fullName>
    </submittedName>
</protein>
<dbReference type="EMBL" id="AWUE01017418">
    <property type="protein sequence ID" value="OMO87091.1"/>
    <property type="molecule type" value="Genomic_DNA"/>
</dbReference>
<gene>
    <name evidence="1" type="ORF">COLO4_20798</name>
</gene>
<dbReference type="AlphaFoldDB" id="A0A1R3IWZ4"/>
<organism evidence="1 2">
    <name type="scientific">Corchorus olitorius</name>
    <dbReference type="NCBI Taxonomy" id="93759"/>
    <lineage>
        <taxon>Eukaryota</taxon>
        <taxon>Viridiplantae</taxon>
        <taxon>Streptophyta</taxon>
        <taxon>Embryophyta</taxon>
        <taxon>Tracheophyta</taxon>
        <taxon>Spermatophyta</taxon>
        <taxon>Magnoliopsida</taxon>
        <taxon>eudicotyledons</taxon>
        <taxon>Gunneridae</taxon>
        <taxon>Pentapetalae</taxon>
        <taxon>rosids</taxon>
        <taxon>malvids</taxon>
        <taxon>Malvales</taxon>
        <taxon>Malvaceae</taxon>
        <taxon>Grewioideae</taxon>
        <taxon>Apeibeae</taxon>
        <taxon>Corchorus</taxon>
    </lineage>
</organism>
<proteinExistence type="predicted"/>